<dbReference type="SUPFAM" id="SSF52788">
    <property type="entry name" value="Phosphotyrosine protein phosphatases I"/>
    <property type="match status" value="1"/>
</dbReference>
<dbReference type="PANTHER" id="PTHR43428:SF1">
    <property type="entry name" value="ARSENATE REDUCTASE"/>
    <property type="match status" value="1"/>
</dbReference>
<feature type="domain" description="Phosphotyrosine protein phosphatase I" evidence="2">
    <location>
        <begin position="59"/>
        <end position="210"/>
    </location>
</feature>
<sequence length="222" mass="24698">MLGEAKPLESSSMSPLFQNLRNFLEARQTETDSILPERKKILTQFAESILESFEKRSKATILFVCTQNSRRSQISQIFGAAIPQFLGIPSIKAFSGGTEISAFHPNSIAALESIGFRIENEGPPRNPKYSIRWADGTPALIAFSKKFSDPPNPHRDFIVIMVCSSADEACPYVAGAEARISLPFEDPKSADDSPEVISKYVETCERIARELLFTFQFVKSKI</sequence>
<keyword evidence="4" id="KW-1185">Reference proteome</keyword>
<dbReference type="GO" id="GO:0046685">
    <property type="term" value="P:response to arsenic-containing substance"/>
    <property type="evidence" value="ECO:0007669"/>
    <property type="project" value="UniProtKB-KW"/>
</dbReference>
<dbReference type="InterPro" id="IPR036196">
    <property type="entry name" value="Ptyr_pPase_sf"/>
</dbReference>
<comment type="caution">
    <text evidence="3">The sequence shown here is derived from an EMBL/GenBank/DDBJ whole genome shotgun (WGS) entry which is preliminary data.</text>
</comment>
<gene>
    <name evidence="3" type="ORF">LEP1GSC058_3853</name>
</gene>
<dbReference type="SMART" id="SM00226">
    <property type="entry name" value="LMWPc"/>
    <property type="match status" value="1"/>
</dbReference>
<evidence type="ECO:0000313" key="3">
    <source>
        <dbReference type="EMBL" id="EPG73955.1"/>
    </source>
</evidence>
<dbReference type="Proteomes" id="UP000014540">
    <property type="component" value="Unassembled WGS sequence"/>
</dbReference>
<evidence type="ECO:0000256" key="1">
    <source>
        <dbReference type="ARBA" id="ARBA00022849"/>
    </source>
</evidence>
<evidence type="ECO:0000313" key="4">
    <source>
        <dbReference type="Proteomes" id="UP000014540"/>
    </source>
</evidence>
<dbReference type="PANTHER" id="PTHR43428">
    <property type="entry name" value="ARSENATE REDUCTASE"/>
    <property type="match status" value="1"/>
</dbReference>
<accession>S3VBV0</accession>
<dbReference type="AlphaFoldDB" id="S3VBV0"/>
<dbReference type="RefSeq" id="WP_016550419.1">
    <property type="nucleotide sequence ID" value="NZ_AKWZ02000010.1"/>
</dbReference>
<keyword evidence="1" id="KW-0059">Arsenical resistance</keyword>
<dbReference type="STRING" id="1193011.LEP1GSC058_3853"/>
<name>S3VBV0_9LEPT</name>
<reference evidence="3" key="1">
    <citation type="submission" date="2013-04" db="EMBL/GenBank/DDBJ databases">
        <authorList>
            <person name="Harkins D.M."/>
            <person name="Durkin A.S."/>
            <person name="Selengut J.D."/>
            <person name="Sanka R."/>
            <person name="DePew J."/>
            <person name="Purushe J."/>
            <person name="Ahmed A."/>
            <person name="van der Linden H."/>
            <person name="Goris M.G.A."/>
            <person name="Hartskeerl R.A."/>
            <person name="Vinetz J.M."/>
            <person name="Sutton G.G."/>
            <person name="Nelson W.C."/>
            <person name="Fouts D.E."/>
        </authorList>
    </citation>
    <scope>NUCLEOTIDE SEQUENCE [LARGE SCALE GENOMIC DNA]</scope>
    <source>
        <strain evidence="3">BUT 6</strain>
    </source>
</reference>
<protein>
    <submittedName>
        <fullName evidence="3">Low molecular weight phosphotyrosine protein phosphatase domain protein</fullName>
    </submittedName>
</protein>
<dbReference type="InterPro" id="IPR023485">
    <property type="entry name" value="Ptyr_pPase"/>
</dbReference>
<organism evidence="3 4">
    <name type="scientific">Leptospira fainei serovar Hurstbridge str. BUT 6</name>
    <dbReference type="NCBI Taxonomy" id="1193011"/>
    <lineage>
        <taxon>Bacteria</taxon>
        <taxon>Pseudomonadati</taxon>
        <taxon>Spirochaetota</taxon>
        <taxon>Spirochaetia</taxon>
        <taxon>Leptospirales</taxon>
        <taxon>Leptospiraceae</taxon>
        <taxon>Leptospira</taxon>
    </lineage>
</organism>
<dbReference type="Gene3D" id="3.40.50.2300">
    <property type="match status" value="1"/>
</dbReference>
<evidence type="ECO:0000259" key="2">
    <source>
        <dbReference type="SMART" id="SM00226"/>
    </source>
</evidence>
<proteinExistence type="predicted"/>
<dbReference type="EMBL" id="AKWZ02000010">
    <property type="protein sequence ID" value="EPG73955.1"/>
    <property type="molecule type" value="Genomic_DNA"/>
</dbReference>